<dbReference type="GO" id="GO:0017089">
    <property type="term" value="F:glycolipid transfer activity"/>
    <property type="evidence" value="ECO:0007669"/>
    <property type="project" value="TreeGrafter"/>
</dbReference>
<gene>
    <name evidence="3" type="primary">lptD_1</name>
    <name evidence="3" type="ORF">Mcate_01787</name>
</gene>
<dbReference type="GO" id="GO:0015920">
    <property type="term" value="P:lipopolysaccharide transport"/>
    <property type="evidence" value="ECO:0007669"/>
    <property type="project" value="TreeGrafter"/>
</dbReference>
<dbReference type="InterPro" id="IPR005653">
    <property type="entry name" value="OstA-like_N"/>
</dbReference>
<dbReference type="InterPro" id="IPR052037">
    <property type="entry name" value="LPS_export_LptA"/>
</dbReference>
<evidence type="ECO:0000313" key="4">
    <source>
        <dbReference type="Proteomes" id="UP000266089"/>
    </source>
</evidence>
<dbReference type="EMBL" id="QWKX01000044">
    <property type="protein sequence ID" value="RIH76372.1"/>
    <property type="molecule type" value="Genomic_DNA"/>
</dbReference>
<dbReference type="Proteomes" id="UP000266089">
    <property type="component" value="Unassembled WGS sequence"/>
</dbReference>
<dbReference type="Gene3D" id="2.60.450.10">
    <property type="entry name" value="Lipopolysaccharide (LPS) transport protein A like domain"/>
    <property type="match status" value="2"/>
</dbReference>
<dbReference type="AlphaFoldDB" id="A0A399E2V2"/>
<dbReference type="GO" id="GO:0009279">
    <property type="term" value="C:cell outer membrane"/>
    <property type="evidence" value="ECO:0007669"/>
    <property type="project" value="TreeGrafter"/>
</dbReference>
<evidence type="ECO:0000256" key="1">
    <source>
        <dbReference type="ARBA" id="ARBA00022729"/>
    </source>
</evidence>
<dbReference type="GO" id="GO:0030288">
    <property type="term" value="C:outer membrane-bounded periplasmic space"/>
    <property type="evidence" value="ECO:0007669"/>
    <property type="project" value="TreeGrafter"/>
</dbReference>
<reference evidence="3 4" key="1">
    <citation type="submission" date="2018-08" db="EMBL/GenBank/DDBJ databases">
        <title>Meiothermus cateniformans JCM 15151 genome sequencing project.</title>
        <authorList>
            <person name="Da Costa M.S."/>
            <person name="Albuquerque L."/>
            <person name="Raposo P."/>
            <person name="Froufe H.J.C."/>
            <person name="Barroso C.S."/>
            <person name="Egas C."/>
        </authorList>
    </citation>
    <scope>NUCLEOTIDE SEQUENCE [LARGE SCALE GENOMIC DNA]</scope>
    <source>
        <strain evidence="3 4">JCM 15151</strain>
    </source>
</reference>
<evidence type="ECO:0000259" key="2">
    <source>
        <dbReference type="Pfam" id="PF03968"/>
    </source>
</evidence>
<organism evidence="3 4">
    <name type="scientific">Meiothermus taiwanensis</name>
    <dbReference type="NCBI Taxonomy" id="172827"/>
    <lineage>
        <taxon>Bacteria</taxon>
        <taxon>Thermotogati</taxon>
        <taxon>Deinococcota</taxon>
        <taxon>Deinococci</taxon>
        <taxon>Thermales</taxon>
        <taxon>Thermaceae</taxon>
        <taxon>Meiothermus</taxon>
    </lineage>
</organism>
<protein>
    <submittedName>
        <fullName evidence="3">LPS-assembly protein LptD</fullName>
    </submittedName>
</protein>
<dbReference type="PANTHER" id="PTHR36504">
    <property type="entry name" value="LIPOPOLYSACCHARIDE EXPORT SYSTEM PROTEIN LPTA"/>
    <property type="match status" value="1"/>
</dbReference>
<sequence>MWPPKGRPGDDPLPVFTQGFYLPGQVWSGSPAPDPNRMKRAAWLLFLLALAVLAQSKEQRIITIEAPGGQRSGNLRNGPWVYEAGKPGGVIGRVKDLEIQATRATLEAPQGKTMQEAEGERVASFEGSVTVKRDRMTATGPKLVYRESNGRGTLEGNARMRQEPRDQNGDPVEVLAPRMTFEVDTNISTSEGGVTLKNGRQEGRSDAVYYEEDRGLAVFSDAKEVVLLRKREGKGDLVIRAKEVRSLTDEKRLLATGGVTLVDGDITTTGASLLYNDNTGEATVVAGRVGNQNVPARSVNAKERATLSGNSLLHNVNRSQVRVLAQAPRLPIAEFRKLSER</sequence>
<dbReference type="Pfam" id="PF03968">
    <property type="entry name" value="LptD_N"/>
    <property type="match status" value="1"/>
</dbReference>
<comment type="caution">
    <text evidence="3">The sequence shown here is derived from an EMBL/GenBank/DDBJ whole genome shotgun (WGS) entry which is preliminary data.</text>
</comment>
<dbReference type="PANTHER" id="PTHR36504:SF1">
    <property type="entry name" value="LIPOPOLYSACCHARIDE EXPORT SYSTEM PROTEIN LPTA"/>
    <property type="match status" value="1"/>
</dbReference>
<accession>A0A399E2V2</accession>
<evidence type="ECO:0000313" key="3">
    <source>
        <dbReference type="EMBL" id="RIH76372.1"/>
    </source>
</evidence>
<name>A0A399E2V2_9DEIN</name>
<keyword evidence="1" id="KW-0732">Signal</keyword>
<feature type="domain" description="Organic solvent tolerance-like N-terminal" evidence="2">
    <location>
        <begin position="96"/>
        <end position="171"/>
    </location>
</feature>
<proteinExistence type="predicted"/>